<dbReference type="PANTHER" id="PTHR19303:SF73">
    <property type="entry name" value="PROTEIN PDC2"/>
    <property type="match status" value="1"/>
</dbReference>
<feature type="domain" description="HTH CENPB-type" evidence="3">
    <location>
        <begin position="211"/>
        <end position="282"/>
    </location>
</feature>
<evidence type="ECO:0000256" key="2">
    <source>
        <dbReference type="ARBA" id="ARBA00023125"/>
    </source>
</evidence>
<dbReference type="InterPro" id="IPR050863">
    <property type="entry name" value="CenT-Element_Derived"/>
</dbReference>
<evidence type="ECO:0000256" key="1">
    <source>
        <dbReference type="ARBA" id="ARBA00004123"/>
    </source>
</evidence>
<comment type="caution">
    <text evidence="4">The sequence shown here is derived from an EMBL/GenBank/DDBJ whole genome shotgun (WGS) entry which is preliminary data.</text>
</comment>
<reference evidence="4" key="1">
    <citation type="journal article" date="2020" name="Cell">
        <title>Large-Scale Comparative Analyses of Tick Genomes Elucidate Their Genetic Diversity and Vector Capacities.</title>
        <authorList>
            <consortium name="Tick Genome and Microbiome Consortium (TIGMIC)"/>
            <person name="Jia N."/>
            <person name="Wang J."/>
            <person name="Shi W."/>
            <person name="Du L."/>
            <person name="Sun Y."/>
            <person name="Zhan W."/>
            <person name="Jiang J.F."/>
            <person name="Wang Q."/>
            <person name="Zhang B."/>
            <person name="Ji P."/>
            <person name="Bell-Sakyi L."/>
            <person name="Cui X.M."/>
            <person name="Yuan T.T."/>
            <person name="Jiang B.G."/>
            <person name="Yang W.F."/>
            <person name="Lam T.T."/>
            <person name="Chang Q.C."/>
            <person name="Ding S.J."/>
            <person name="Wang X.J."/>
            <person name="Zhu J.G."/>
            <person name="Ruan X.D."/>
            <person name="Zhao L."/>
            <person name="Wei J.T."/>
            <person name="Ye R.Z."/>
            <person name="Que T.C."/>
            <person name="Du C.H."/>
            <person name="Zhou Y.H."/>
            <person name="Cheng J.X."/>
            <person name="Dai P.F."/>
            <person name="Guo W.B."/>
            <person name="Han X.H."/>
            <person name="Huang E.J."/>
            <person name="Li L.F."/>
            <person name="Wei W."/>
            <person name="Gao Y.C."/>
            <person name="Liu J.Z."/>
            <person name="Shao H.Z."/>
            <person name="Wang X."/>
            <person name="Wang C.C."/>
            <person name="Yang T.C."/>
            <person name="Huo Q.B."/>
            <person name="Li W."/>
            <person name="Chen H.Y."/>
            <person name="Chen S.E."/>
            <person name="Zhou L.G."/>
            <person name="Ni X.B."/>
            <person name="Tian J.H."/>
            <person name="Sheng Y."/>
            <person name="Liu T."/>
            <person name="Pan Y.S."/>
            <person name="Xia L.Y."/>
            <person name="Li J."/>
            <person name="Zhao F."/>
            <person name="Cao W.C."/>
        </authorList>
    </citation>
    <scope>NUCLEOTIDE SEQUENCE</scope>
    <source>
        <strain evidence="4">Rsan-2018</strain>
    </source>
</reference>
<dbReference type="Pfam" id="PF03221">
    <property type="entry name" value="HTH_Tnp_Tc5"/>
    <property type="match status" value="1"/>
</dbReference>
<keyword evidence="2" id="KW-0238">DNA-binding</keyword>
<sequence length="321" mass="37550">MLEDQTKFGRSTFELYGMQRLQKLEVFVCQERLKLLGAIKITRELQHGKITKMLEQQALRGQCTLEEMEEEVYRSQLGIFDVSLEMLKEEEDILRRQKDILDRAWQEELDEGIFYDAVEERDQLEDELEMESSGPMSRRDRLKLRLNRLYRKRAILRNKREKVDILTELNAGKKQVDICKERDIAPSTVATILKDREKIVKLHREAQLAPLRKRLRRGNYETVDNAVFAWFKDARQHSVPLSGPIIQEKARQFAVTLGTSGFDASAGWLYWFRQRNGIMWQVACGEEKAAGAESAIAWRNERFQESVESFSPDDVFNADEL</sequence>
<evidence type="ECO:0000313" key="5">
    <source>
        <dbReference type="Proteomes" id="UP000821837"/>
    </source>
</evidence>
<dbReference type="InterPro" id="IPR006600">
    <property type="entry name" value="HTH_CenpB_DNA-bd_dom"/>
</dbReference>
<evidence type="ECO:0000313" key="4">
    <source>
        <dbReference type="EMBL" id="KAH7961584.1"/>
    </source>
</evidence>
<organism evidence="4 5">
    <name type="scientific">Rhipicephalus sanguineus</name>
    <name type="common">Brown dog tick</name>
    <name type="synonym">Ixodes sanguineus</name>
    <dbReference type="NCBI Taxonomy" id="34632"/>
    <lineage>
        <taxon>Eukaryota</taxon>
        <taxon>Metazoa</taxon>
        <taxon>Ecdysozoa</taxon>
        <taxon>Arthropoda</taxon>
        <taxon>Chelicerata</taxon>
        <taxon>Arachnida</taxon>
        <taxon>Acari</taxon>
        <taxon>Parasitiformes</taxon>
        <taxon>Ixodida</taxon>
        <taxon>Ixodoidea</taxon>
        <taxon>Ixodidae</taxon>
        <taxon>Rhipicephalinae</taxon>
        <taxon>Rhipicephalus</taxon>
        <taxon>Rhipicephalus</taxon>
    </lineage>
</organism>
<dbReference type="EMBL" id="JABSTV010001249">
    <property type="protein sequence ID" value="KAH7961584.1"/>
    <property type="molecule type" value="Genomic_DNA"/>
</dbReference>
<reference evidence="4" key="2">
    <citation type="submission" date="2021-09" db="EMBL/GenBank/DDBJ databases">
        <authorList>
            <person name="Jia N."/>
            <person name="Wang J."/>
            <person name="Shi W."/>
            <person name="Du L."/>
            <person name="Sun Y."/>
            <person name="Zhan W."/>
            <person name="Jiang J."/>
            <person name="Wang Q."/>
            <person name="Zhang B."/>
            <person name="Ji P."/>
            <person name="Sakyi L.B."/>
            <person name="Cui X."/>
            <person name="Yuan T."/>
            <person name="Jiang B."/>
            <person name="Yang W."/>
            <person name="Lam T.T.-Y."/>
            <person name="Chang Q."/>
            <person name="Ding S."/>
            <person name="Wang X."/>
            <person name="Zhu J."/>
            <person name="Ruan X."/>
            <person name="Zhao L."/>
            <person name="Wei J."/>
            <person name="Que T."/>
            <person name="Du C."/>
            <person name="Cheng J."/>
            <person name="Dai P."/>
            <person name="Han X."/>
            <person name="Huang E."/>
            <person name="Gao Y."/>
            <person name="Liu J."/>
            <person name="Shao H."/>
            <person name="Ye R."/>
            <person name="Li L."/>
            <person name="Wei W."/>
            <person name="Wang X."/>
            <person name="Wang C."/>
            <person name="Huo Q."/>
            <person name="Li W."/>
            <person name="Guo W."/>
            <person name="Chen H."/>
            <person name="Chen S."/>
            <person name="Zhou L."/>
            <person name="Zhou L."/>
            <person name="Ni X."/>
            <person name="Tian J."/>
            <person name="Zhou Y."/>
            <person name="Sheng Y."/>
            <person name="Liu T."/>
            <person name="Pan Y."/>
            <person name="Xia L."/>
            <person name="Li J."/>
            <person name="Zhao F."/>
            <person name="Cao W."/>
        </authorList>
    </citation>
    <scope>NUCLEOTIDE SEQUENCE</scope>
    <source>
        <strain evidence="4">Rsan-2018</strain>
        <tissue evidence="4">Larvae</tissue>
    </source>
</reference>
<dbReference type="GO" id="GO:0003677">
    <property type="term" value="F:DNA binding"/>
    <property type="evidence" value="ECO:0007669"/>
    <property type="project" value="UniProtKB-KW"/>
</dbReference>
<accession>A0A9D4PZF0</accession>
<dbReference type="PROSITE" id="PS51253">
    <property type="entry name" value="HTH_CENPB"/>
    <property type="match status" value="1"/>
</dbReference>
<dbReference type="Proteomes" id="UP000821837">
    <property type="component" value="Chromosome 3"/>
</dbReference>
<name>A0A9D4PZF0_RHISA</name>
<dbReference type="InterPro" id="IPR031738">
    <property type="entry name" value="JMY/WHAMM"/>
</dbReference>
<evidence type="ECO:0000259" key="3">
    <source>
        <dbReference type="PROSITE" id="PS51253"/>
    </source>
</evidence>
<comment type="subcellular location">
    <subcellularLocation>
        <location evidence="1">Nucleus</location>
    </subcellularLocation>
</comment>
<dbReference type="VEuPathDB" id="VectorBase:RSAN_029877"/>
<dbReference type="InterPro" id="IPR009057">
    <property type="entry name" value="Homeodomain-like_sf"/>
</dbReference>
<dbReference type="SUPFAM" id="SSF46689">
    <property type="entry name" value="Homeodomain-like"/>
    <property type="match status" value="2"/>
</dbReference>
<keyword evidence="5" id="KW-1185">Reference proteome</keyword>
<gene>
    <name evidence="4" type="ORF">HPB52_010701</name>
</gene>
<proteinExistence type="predicted"/>
<dbReference type="Pfam" id="PF15871">
    <property type="entry name" value="JMY"/>
    <property type="match status" value="1"/>
</dbReference>
<dbReference type="SMART" id="SM00674">
    <property type="entry name" value="CENPB"/>
    <property type="match status" value="1"/>
</dbReference>
<protein>
    <recommendedName>
        <fullName evidence="3">HTH CENPB-type domain-containing protein</fullName>
    </recommendedName>
</protein>
<dbReference type="Gene3D" id="1.10.10.60">
    <property type="entry name" value="Homeodomain-like"/>
    <property type="match status" value="2"/>
</dbReference>
<dbReference type="AlphaFoldDB" id="A0A9D4PZF0"/>
<dbReference type="PANTHER" id="PTHR19303">
    <property type="entry name" value="TRANSPOSON"/>
    <property type="match status" value="1"/>
</dbReference>
<dbReference type="GO" id="GO:0005634">
    <property type="term" value="C:nucleus"/>
    <property type="evidence" value="ECO:0007669"/>
    <property type="project" value="UniProtKB-SubCell"/>
</dbReference>